<evidence type="ECO:0000256" key="2">
    <source>
        <dbReference type="ARBA" id="ARBA00022730"/>
    </source>
</evidence>
<dbReference type="GO" id="GO:0003735">
    <property type="term" value="F:structural constituent of ribosome"/>
    <property type="evidence" value="ECO:0007669"/>
    <property type="project" value="UniProtKB-UniRule"/>
</dbReference>
<dbReference type="FunFam" id="3.90.930.12:FF:000001">
    <property type="entry name" value="50S ribosomal protein L6"/>
    <property type="match status" value="1"/>
</dbReference>
<keyword evidence="4 6" id="KW-0689">Ribosomal protein</keyword>
<comment type="subunit">
    <text evidence="6">Part of the 50S ribosomal subunit.</text>
</comment>
<comment type="function">
    <text evidence="6 8">This protein binds to the 23S rRNA, and is important in its secondary structure. It is located near the subunit interface in the base of the L7/L12 stalk, and near the tRNA binding site of the peptidyltransferase center.</text>
</comment>
<dbReference type="PIRSF" id="PIRSF002162">
    <property type="entry name" value="Ribosomal_L6"/>
    <property type="match status" value="1"/>
</dbReference>
<name>A0A1G8QWL1_9BACI</name>
<evidence type="ECO:0000313" key="11">
    <source>
        <dbReference type="EMBL" id="SDJ08560.1"/>
    </source>
</evidence>
<proteinExistence type="inferred from homology"/>
<evidence type="ECO:0000256" key="4">
    <source>
        <dbReference type="ARBA" id="ARBA00022980"/>
    </source>
</evidence>
<dbReference type="Proteomes" id="UP000198853">
    <property type="component" value="Unassembled WGS sequence"/>
</dbReference>
<dbReference type="InterPro" id="IPR002358">
    <property type="entry name" value="Ribosomal_uL6_CS"/>
</dbReference>
<reference evidence="11 12" key="1">
    <citation type="submission" date="2016-10" db="EMBL/GenBank/DDBJ databases">
        <authorList>
            <person name="de Groot N.N."/>
        </authorList>
    </citation>
    <scope>NUCLEOTIDE SEQUENCE [LARGE SCALE GENOMIC DNA]</scope>
    <source>
        <strain evidence="11 12">DSM 21771</strain>
    </source>
</reference>
<evidence type="ECO:0000256" key="9">
    <source>
        <dbReference type="SAM" id="MobiDB-lite"/>
    </source>
</evidence>
<dbReference type="Gene3D" id="3.90.930.12">
    <property type="entry name" value="Ribosomal protein L6, alpha-beta domain"/>
    <property type="match status" value="2"/>
</dbReference>
<dbReference type="InterPro" id="IPR036789">
    <property type="entry name" value="Ribosomal_uL6-like_a/b-dom_sf"/>
</dbReference>
<dbReference type="EMBL" id="FNEN01000014">
    <property type="protein sequence ID" value="SDJ08560.1"/>
    <property type="molecule type" value="Genomic_DNA"/>
</dbReference>
<dbReference type="InterPro" id="IPR000702">
    <property type="entry name" value="Ribosomal_uL6-like"/>
</dbReference>
<evidence type="ECO:0000259" key="10">
    <source>
        <dbReference type="Pfam" id="PF00347"/>
    </source>
</evidence>
<dbReference type="GO" id="GO:0002181">
    <property type="term" value="P:cytoplasmic translation"/>
    <property type="evidence" value="ECO:0007669"/>
    <property type="project" value="TreeGrafter"/>
</dbReference>
<evidence type="ECO:0000256" key="8">
    <source>
        <dbReference type="RuleBase" id="RU003870"/>
    </source>
</evidence>
<gene>
    <name evidence="6" type="primary">rplF</name>
    <name evidence="11" type="ORF">SAMN04488123_11430</name>
</gene>
<dbReference type="InterPro" id="IPR020040">
    <property type="entry name" value="Ribosomal_uL6_a/b-dom"/>
</dbReference>
<evidence type="ECO:0000313" key="12">
    <source>
        <dbReference type="Proteomes" id="UP000198853"/>
    </source>
</evidence>
<dbReference type="AlphaFoldDB" id="A0A1G8QWL1"/>
<dbReference type="PROSITE" id="PS00525">
    <property type="entry name" value="RIBOSOMAL_L6_1"/>
    <property type="match status" value="1"/>
</dbReference>
<dbReference type="SUPFAM" id="SSF56053">
    <property type="entry name" value="Ribosomal protein L6"/>
    <property type="match status" value="2"/>
</dbReference>
<accession>A0A1G8QWL1</accession>
<comment type="similarity">
    <text evidence="1 6 7">Belongs to the universal ribosomal protein uL6 family.</text>
</comment>
<dbReference type="PRINTS" id="PR00059">
    <property type="entry name" value="RIBOSOMALL6"/>
</dbReference>
<dbReference type="PANTHER" id="PTHR11655">
    <property type="entry name" value="60S/50S RIBOSOMAL PROTEIN L6/L9"/>
    <property type="match status" value="1"/>
</dbReference>
<dbReference type="RefSeq" id="WP_090399288.1">
    <property type="nucleotide sequence ID" value="NZ_FNEN01000014.1"/>
</dbReference>
<feature type="region of interest" description="Disordered" evidence="9">
    <location>
        <begin position="155"/>
        <end position="178"/>
    </location>
</feature>
<dbReference type="GO" id="GO:0019843">
    <property type="term" value="F:rRNA binding"/>
    <property type="evidence" value="ECO:0007669"/>
    <property type="project" value="UniProtKB-UniRule"/>
</dbReference>
<feature type="domain" description="Large ribosomal subunit protein uL6 alpha-beta" evidence="10">
    <location>
        <begin position="90"/>
        <end position="164"/>
    </location>
</feature>
<evidence type="ECO:0000256" key="5">
    <source>
        <dbReference type="ARBA" id="ARBA00023274"/>
    </source>
</evidence>
<evidence type="ECO:0000256" key="7">
    <source>
        <dbReference type="RuleBase" id="RU003869"/>
    </source>
</evidence>
<keyword evidence="3 6" id="KW-0694">RNA-binding</keyword>
<dbReference type="Pfam" id="PF00347">
    <property type="entry name" value="Ribosomal_L6"/>
    <property type="match status" value="2"/>
</dbReference>
<keyword evidence="5 6" id="KW-0687">Ribonucleoprotein</keyword>
<evidence type="ECO:0000256" key="3">
    <source>
        <dbReference type="ARBA" id="ARBA00022884"/>
    </source>
</evidence>
<evidence type="ECO:0000256" key="6">
    <source>
        <dbReference type="HAMAP-Rule" id="MF_01365"/>
    </source>
</evidence>
<feature type="domain" description="Large ribosomal subunit protein uL6 alpha-beta" evidence="10">
    <location>
        <begin position="11"/>
        <end position="82"/>
    </location>
</feature>
<keyword evidence="12" id="KW-1185">Reference proteome</keyword>
<dbReference type="GO" id="GO:0022625">
    <property type="term" value="C:cytosolic large ribosomal subunit"/>
    <property type="evidence" value="ECO:0007669"/>
    <property type="project" value="UniProtKB-UniRule"/>
</dbReference>
<organism evidence="11 12">
    <name type="scientific">Natribacillus halophilus</name>
    <dbReference type="NCBI Taxonomy" id="549003"/>
    <lineage>
        <taxon>Bacteria</taxon>
        <taxon>Bacillati</taxon>
        <taxon>Bacillota</taxon>
        <taxon>Bacilli</taxon>
        <taxon>Bacillales</taxon>
        <taxon>Bacillaceae</taxon>
        <taxon>Natribacillus</taxon>
    </lineage>
</organism>
<dbReference type="HAMAP" id="MF_01365_B">
    <property type="entry name" value="Ribosomal_uL6_B"/>
    <property type="match status" value="1"/>
</dbReference>
<dbReference type="OrthoDB" id="9805007at2"/>
<evidence type="ECO:0000256" key="1">
    <source>
        <dbReference type="ARBA" id="ARBA00009356"/>
    </source>
</evidence>
<dbReference type="PANTHER" id="PTHR11655:SF14">
    <property type="entry name" value="LARGE RIBOSOMAL SUBUNIT PROTEIN UL6M"/>
    <property type="match status" value="1"/>
</dbReference>
<dbReference type="FunFam" id="3.90.930.12:FF:000002">
    <property type="entry name" value="50S ribosomal protein L6"/>
    <property type="match status" value="1"/>
</dbReference>
<dbReference type="NCBIfam" id="TIGR03654">
    <property type="entry name" value="L6_bact"/>
    <property type="match status" value="1"/>
</dbReference>
<keyword evidence="2 6" id="KW-0699">rRNA-binding</keyword>
<sequence>MSRIGVTPLEVPESVDITVDGQHVIVKGPKGELSRQFNSDIAIQIEDGMLTTNRPSNHKEDRAMHGTVRSLIGNMVEGVTNGFAKSLELVGVGYRATKSGNNLVLNVGYSHPVEITEPEGIEIEVPTNTTVIVRGIDKQYVGAVAADIRSVRKPEPYKGKGVRYTGEQVRSKVGKTGK</sequence>
<dbReference type="InterPro" id="IPR019906">
    <property type="entry name" value="Ribosomal_uL6_bac-type"/>
</dbReference>
<protein>
    <recommendedName>
        <fullName evidence="6">Large ribosomal subunit protein uL6</fullName>
    </recommendedName>
</protein>